<dbReference type="AlphaFoldDB" id="D7A9I3"/>
<evidence type="ECO:0000256" key="6">
    <source>
        <dbReference type="ARBA" id="ARBA00022679"/>
    </source>
</evidence>
<dbReference type="HOGENOM" id="CLU_017584_3_3_5"/>
<evidence type="ECO:0000256" key="3">
    <source>
        <dbReference type="ARBA" id="ARBA00007970"/>
    </source>
</evidence>
<dbReference type="GO" id="GO:0030170">
    <property type="term" value="F:pyridoxal phosphate binding"/>
    <property type="evidence" value="ECO:0007669"/>
    <property type="project" value="InterPro"/>
</dbReference>
<dbReference type="InterPro" id="IPR005861">
    <property type="entry name" value="HisP_aminotrans"/>
</dbReference>
<keyword evidence="6 9" id="KW-0808">Transferase</keyword>
<keyword evidence="9" id="KW-0368">Histidine biosynthesis</keyword>
<evidence type="ECO:0000256" key="8">
    <source>
        <dbReference type="ARBA" id="ARBA00047481"/>
    </source>
</evidence>
<dbReference type="InterPro" id="IPR004839">
    <property type="entry name" value="Aminotransferase_I/II_large"/>
</dbReference>
<dbReference type="PANTHER" id="PTHR43643">
    <property type="entry name" value="HISTIDINOL-PHOSPHATE AMINOTRANSFERASE 2"/>
    <property type="match status" value="1"/>
</dbReference>
<dbReference type="Proteomes" id="UP000006633">
    <property type="component" value="Chromosome"/>
</dbReference>
<feature type="domain" description="Aminotransferase class I/classII large" evidence="10">
    <location>
        <begin position="34"/>
        <end position="360"/>
    </location>
</feature>
<dbReference type="HAMAP" id="MF_01023">
    <property type="entry name" value="HisC_aminotrans_2"/>
    <property type="match status" value="1"/>
</dbReference>
<dbReference type="EMBL" id="CP002026">
    <property type="protein sequence ID" value="ADH90745.1"/>
    <property type="molecule type" value="Genomic_DNA"/>
</dbReference>
<dbReference type="eggNOG" id="COG0079">
    <property type="taxonomic scope" value="Bacteria"/>
</dbReference>
<dbReference type="InterPro" id="IPR050106">
    <property type="entry name" value="HistidinolP_aminotransfase"/>
</dbReference>
<evidence type="ECO:0000256" key="5">
    <source>
        <dbReference type="ARBA" id="ARBA00022576"/>
    </source>
</evidence>
<evidence type="ECO:0000256" key="4">
    <source>
        <dbReference type="ARBA" id="ARBA00011738"/>
    </source>
</evidence>
<accession>D7A9I3</accession>
<dbReference type="Pfam" id="PF00155">
    <property type="entry name" value="Aminotran_1_2"/>
    <property type="match status" value="1"/>
</dbReference>
<dbReference type="CDD" id="cd00609">
    <property type="entry name" value="AAT_like"/>
    <property type="match status" value="1"/>
</dbReference>
<dbReference type="GO" id="GO:0004400">
    <property type="term" value="F:histidinol-phosphate transaminase activity"/>
    <property type="evidence" value="ECO:0007669"/>
    <property type="project" value="UniProtKB-UniRule"/>
</dbReference>
<evidence type="ECO:0000256" key="1">
    <source>
        <dbReference type="ARBA" id="ARBA00001933"/>
    </source>
</evidence>
<keyword evidence="9" id="KW-0028">Amino-acid biosynthesis</keyword>
<evidence type="ECO:0000256" key="2">
    <source>
        <dbReference type="ARBA" id="ARBA00005011"/>
    </source>
</evidence>
<name>D7A9I3_ANCN5</name>
<dbReference type="InterPro" id="IPR015422">
    <property type="entry name" value="PyrdxlP-dep_Trfase_small"/>
</dbReference>
<dbReference type="Gene3D" id="3.40.640.10">
    <property type="entry name" value="Type I PLP-dependent aspartate aminotransferase-like (Major domain)"/>
    <property type="match status" value="1"/>
</dbReference>
<dbReference type="Gene3D" id="3.90.1150.10">
    <property type="entry name" value="Aspartate Aminotransferase, domain 1"/>
    <property type="match status" value="1"/>
</dbReference>
<comment type="subunit">
    <text evidence="4 9">Homodimer.</text>
</comment>
<dbReference type="InterPro" id="IPR015421">
    <property type="entry name" value="PyrdxlP-dep_Trfase_major"/>
</dbReference>
<comment type="catalytic activity">
    <reaction evidence="8 9">
        <text>L-histidinol phosphate + 2-oxoglutarate = 3-(imidazol-4-yl)-2-oxopropyl phosphate + L-glutamate</text>
        <dbReference type="Rhea" id="RHEA:23744"/>
        <dbReference type="ChEBI" id="CHEBI:16810"/>
        <dbReference type="ChEBI" id="CHEBI:29985"/>
        <dbReference type="ChEBI" id="CHEBI:57766"/>
        <dbReference type="ChEBI" id="CHEBI:57980"/>
        <dbReference type="EC" id="2.6.1.9"/>
    </reaction>
</comment>
<comment type="similarity">
    <text evidence="3 9">Belongs to the class-II pyridoxal-phosphate-dependent aminotransferase family. Histidinol-phosphate aminotransferase subfamily.</text>
</comment>
<organism evidence="11 12">
    <name type="scientific">Ancylobacter novellus (strain ATCC 8093 / DSM 506 / JCM 20403 / CCM 1077 / IAM 12100 / NBRC 12443 / NCIMB 10456)</name>
    <name type="common">Starkeya novella</name>
    <dbReference type="NCBI Taxonomy" id="639283"/>
    <lineage>
        <taxon>Bacteria</taxon>
        <taxon>Pseudomonadati</taxon>
        <taxon>Pseudomonadota</taxon>
        <taxon>Alphaproteobacteria</taxon>
        <taxon>Hyphomicrobiales</taxon>
        <taxon>Xanthobacteraceae</taxon>
        <taxon>Ancylobacter</taxon>
    </lineage>
</organism>
<keyword evidence="7 9" id="KW-0663">Pyridoxal phosphate</keyword>
<dbReference type="NCBIfam" id="TIGR01141">
    <property type="entry name" value="hisC"/>
    <property type="match status" value="1"/>
</dbReference>
<gene>
    <name evidence="9" type="primary">hisC</name>
    <name evidence="11" type="ordered locus">Snov_3471</name>
</gene>
<evidence type="ECO:0000259" key="10">
    <source>
        <dbReference type="Pfam" id="PF00155"/>
    </source>
</evidence>
<sequence length="375" mass="39765">MSSAARPTRPVPRANVLEIEAYVPGKSHAAPGVKVHKLSSNESPLGASPKALAAFQSTDALEIYPDGSSTKLREAIGATYGLDPARIVCGTGSDELINLIAHAYAGPGDEVVYSQYGFLIYRIAALAAGATPVVAPEKDYRTDVDALLAAATDKTRMVFLANPNNPTGTYLAFDEVKRLQRALPPHVLLVLDAAYAEYVRRNDYESGIELVATCTNVVMLRTFSKIHGLAALRVGWLYGPAEVVDALNRIRGAFNISAPGIAAATAAIGDVAHTEAAVTHNETWLPWLTRELTALGLEVTPSVANFLLVHFPDVPGRTAGDADAFLMQRGLIVRRVDAYGIPGALRLSVGTEEANRLLVATLAEFLGKTSSGHGA</sequence>
<evidence type="ECO:0000256" key="9">
    <source>
        <dbReference type="HAMAP-Rule" id="MF_01023"/>
    </source>
</evidence>
<dbReference type="KEGG" id="sno:Snov_3471"/>
<dbReference type="PANTHER" id="PTHR43643:SF3">
    <property type="entry name" value="HISTIDINOL-PHOSPHATE AMINOTRANSFERASE"/>
    <property type="match status" value="1"/>
</dbReference>
<dbReference type="RefSeq" id="WP_013168246.1">
    <property type="nucleotide sequence ID" value="NC_014217.1"/>
</dbReference>
<dbReference type="STRING" id="639283.Snov_3471"/>
<feature type="modified residue" description="N6-(pyridoxal phosphate)lysine" evidence="9">
    <location>
        <position position="225"/>
    </location>
</feature>
<comment type="pathway">
    <text evidence="2 9">Amino-acid biosynthesis; L-histidine biosynthesis; L-histidine from 5-phospho-alpha-D-ribose 1-diphosphate: step 7/9.</text>
</comment>
<reference evidence="11 12" key="1">
    <citation type="journal article" date="2012" name="Stand. Genomic Sci.">
        <title>Complete genome sequence of the facultatively chemolithoautotrophic and methylotrophic alpha Proteobacterium Starkeya novella type strain (ATCC 8093(T)).</title>
        <authorList>
            <person name="Kappler U."/>
            <person name="Davenport K."/>
            <person name="Beatson S."/>
            <person name="Lucas S."/>
            <person name="Lapidus A."/>
            <person name="Copeland A."/>
            <person name="Berry K.W."/>
            <person name="Glavina Del Rio T."/>
            <person name="Hammon N."/>
            <person name="Dalin E."/>
            <person name="Tice H."/>
            <person name="Pitluck S."/>
            <person name="Richardson P."/>
            <person name="Bruce D."/>
            <person name="Goodwin L.A."/>
            <person name="Han C."/>
            <person name="Tapia R."/>
            <person name="Detter J.C."/>
            <person name="Chang Y.J."/>
            <person name="Jeffries C.D."/>
            <person name="Land M."/>
            <person name="Hauser L."/>
            <person name="Kyrpides N.C."/>
            <person name="Goker M."/>
            <person name="Ivanova N."/>
            <person name="Klenk H.P."/>
            <person name="Woyke T."/>
        </authorList>
    </citation>
    <scope>NUCLEOTIDE SEQUENCE [LARGE SCALE GENOMIC DNA]</scope>
    <source>
        <strain evidence="12">ATCC 8093 / DSM 506 / JCM 20403 / CCM 1077 / IAM 12100 / NBRC 12443 / NCIMB 10456</strain>
    </source>
</reference>
<keyword evidence="5 9" id="KW-0032">Aminotransferase</keyword>
<dbReference type="SUPFAM" id="SSF53383">
    <property type="entry name" value="PLP-dependent transferases"/>
    <property type="match status" value="1"/>
</dbReference>
<evidence type="ECO:0000256" key="7">
    <source>
        <dbReference type="ARBA" id="ARBA00022898"/>
    </source>
</evidence>
<keyword evidence="12" id="KW-1185">Reference proteome</keyword>
<comment type="cofactor">
    <cofactor evidence="1 9">
        <name>pyridoxal 5'-phosphate</name>
        <dbReference type="ChEBI" id="CHEBI:597326"/>
    </cofactor>
</comment>
<dbReference type="GO" id="GO:0000105">
    <property type="term" value="P:L-histidine biosynthetic process"/>
    <property type="evidence" value="ECO:0007669"/>
    <property type="project" value="UniProtKB-UniRule"/>
</dbReference>
<dbReference type="OrthoDB" id="9809616at2"/>
<dbReference type="InterPro" id="IPR015424">
    <property type="entry name" value="PyrdxlP-dep_Trfase"/>
</dbReference>
<dbReference type="EC" id="2.6.1.9" evidence="9"/>
<proteinExistence type="inferred from homology"/>
<evidence type="ECO:0000313" key="12">
    <source>
        <dbReference type="Proteomes" id="UP000006633"/>
    </source>
</evidence>
<dbReference type="UniPathway" id="UPA00031">
    <property type="reaction ID" value="UER00012"/>
</dbReference>
<protein>
    <recommendedName>
        <fullName evidence="9">Histidinol-phosphate aminotransferase</fullName>
        <ecNumber evidence="9">2.6.1.9</ecNumber>
    </recommendedName>
    <alternativeName>
        <fullName evidence="9">Imidazole acetol-phosphate transaminase</fullName>
    </alternativeName>
</protein>
<evidence type="ECO:0000313" key="11">
    <source>
        <dbReference type="EMBL" id="ADH90745.1"/>
    </source>
</evidence>